<evidence type="ECO:0000259" key="3">
    <source>
        <dbReference type="PROSITE" id="PS50158"/>
    </source>
</evidence>
<feature type="non-terminal residue" evidence="4">
    <location>
        <position position="1"/>
    </location>
</feature>
<feature type="domain" description="CCHC-type" evidence="3">
    <location>
        <begin position="44"/>
        <end position="59"/>
    </location>
</feature>
<accession>A0ABQ5KVD4</accession>
<dbReference type="Gene3D" id="4.10.60.10">
    <property type="entry name" value="Zinc finger, CCHC-type"/>
    <property type="match status" value="1"/>
</dbReference>
<dbReference type="Gene3D" id="2.40.70.10">
    <property type="entry name" value="Acid Proteases"/>
    <property type="match status" value="1"/>
</dbReference>
<dbReference type="InterPro" id="IPR021109">
    <property type="entry name" value="Peptidase_aspartic_dom_sf"/>
</dbReference>
<organism evidence="4 5">
    <name type="scientific">Aduncisulcus paluster</name>
    <dbReference type="NCBI Taxonomy" id="2918883"/>
    <lineage>
        <taxon>Eukaryota</taxon>
        <taxon>Metamonada</taxon>
        <taxon>Carpediemonas-like organisms</taxon>
        <taxon>Aduncisulcus</taxon>
    </lineage>
</organism>
<dbReference type="Proteomes" id="UP001057375">
    <property type="component" value="Unassembled WGS sequence"/>
</dbReference>
<dbReference type="InterPro" id="IPR036875">
    <property type="entry name" value="Znf_CCHC_sf"/>
</dbReference>
<dbReference type="Pfam" id="PF00098">
    <property type="entry name" value="zf-CCHC"/>
    <property type="match status" value="1"/>
</dbReference>
<keyword evidence="1" id="KW-0862">Zinc</keyword>
<feature type="non-terminal residue" evidence="4">
    <location>
        <position position="143"/>
    </location>
</feature>
<sequence length="143" mass="16137">GKRRNAPEIEASEKERKPQRTDRSAPFIKHRDPRYHRFFPKVICTKCKKRGHYATDCKEEGTGSKDQSSYRVCSLLDGSGNSLRPITITRARGEESVEVVALFDTGAVVSVLNQNLAEELELEINQEEKSFIESISGEKLPTL</sequence>
<comment type="caution">
    <text evidence="4">The sequence shown here is derived from an EMBL/GenBank/DDBJ whole genome shotgun (WGS) entry which is preliminary data.</text>
</comment>
<proteinExistence type="predicted"/>
<feature type="compositionally biased region" description="Basic and acidic residues" evidence="2">
    <location>
        <begin position="1"/>
        <end position="23"/>
    </location>
</feature>
<gene>
    <name evidence="4" type="ORF">ADUPG1_003158</name>
</gene>
<dbReference type="SUPFAM" id="SSF57756">
    <property type="entry name" value="Retrovirus zinc finger-like domains"/>
    <property type="match status" value="1"/>
</dbReference>
<evidence type="ECO:0000256" key="1">
    <source>
        <dbReference type="PROSITE-ProRule" id="PRU00047"/>
    </source>
</evidence>
<evidence type="ECO:0000313" key="4">
    <source>
        <dbReference type="EMBL" id="GKT36387.1"/>
    </source>
</evidence>
<evidence type="ECO:0000313" key="5">
    <source>
        <dbReference type="Proteomes" id="UP001057375"/>
    </source>
</evidence>
<dbReference type="PROSITE" id="PS50158">
    <property type="entry name" value="ZF_CCHC"/>
    <property type="match status" value="1"/>
</dbReference>
<dbReference type="EMBL" id="BQXS01004128">
    <property type="protein sequence ID" value="GKT36387.1"/>
    <property type="molecule type" value="Genomic_DNA"/>
</dbReference>
<keyword evidence="5" id="KW-1185">Reference proteome</keyword>
<dbReference type="SMART" id="SM00343">
    <property type="entry name" value="ZnF_C2HC"/>
    <property type="match status" value="1"/>
</dbReference>
<dbReference type="InterPro" id="IPR001878">
    <property type="entry name" value="Znf_CCHC"/>
</dbReference>
<name>A0ABQ5KVD4_9EUKA</name>
<keyword evidence="1" id="KW-0479">Metal-binding</keyword>
<protein>
    <recommendedName>
        <fullName evidence="3">CCHC-type domain-containing protein</fullName>
    </recommendedName>
</protein>
<evidence type="ECO:0000256" key="2">
    <source>
        <dbReference type="SAM" id="MobiDB-lite"/>
    </source>
</evidence>
<keyword evidence="1" id="KW-0863">Zinc-finger</keyword>
<feature type="region of interest" description="Disordered" evidence="2">
    <location>
        <begin position="1"/>
        <end position="26"/>
    </location>
</feature>
<reference evidence="4" key="1">
    <citation type="submission" date="2022-03" db="EMBL/GenBank/DDBJ databases">
        <title>Draft genome sequence of Aduncisulcus paluster, a free-living microaerophilic Fornicata.</title>
        <authorList>
            <person name="Yuyama I."/>
            <person name="Kume K."/>
            <person name="Tamura T."/>
            <person name="Inagaki Y."/>
            <person name="Hashimoto T."/>
        </authorList>
    </citation>
    <scope>NUCLEOTIDE SEQUENCE</scope>
    <source>
        <strain evidence="4">NY0171</strain>
    </source>
</reference>